<evidence type="ECO:0000259" key="1">
    <source>
        <dbReference type="Pfam" id="PF21530"/>
    </source>
</evidence>
<name>A0ABQ9I7J7_9NEOP</name>
<dbReference type="EMBL" id="JARBHB010000002">
    <property type="protein sequence ID" value="KAJ8892621.1"/>
    <property type="molecule type" value="Genomic_DNA"/>
</dbReference>
<organism evidence="2 3">
    <name type="scientific">Dryococelus australis</name>
    <dbReference type="NCBI Taxonomy" id="614101"/>
    <lineage>
        <taxon>Eukaryota</taxon>
        <taxon>Metazoa</taxon>
        <taxon>Ecdysozoa</taxon>
        <taxon>Arthropoda</taxon>
        <taxon>Hexapoda</taxon>
        <taxon>Insecta</taxon>
        <taxon>Pterygota</taxon>
        <taxon>Neoptera</taxon>
        <taxon>Polyneoptera</taxon>
        <taxon>Phasmatodea</taxon>
        <taxon>Verophasmatodea</taxon>
        <taxon>Anareolatae</taxon>
        <taxon>Phasmatidae</taxon>
        <taxon>Eurycanthinae</taxon>
        <taxon>Dryococelus</taxon>
    </lineage>
</organism>
<feature type="non-terminal residue" evidence="2">
    <location>
        <position position="161"/>
    </location>
</feature>
<dbReference type="InterPro" id="IPR049163">
    <property type="entry name" value="Pif1-like_2B_dom"/>
</dbReference>
<dbReference type="InterPro" id="IPR027417">
    <property type="entry name" value="P-loop_NTPase"/>
</dbReference>
<dbReference type="SUPFAM" id="SSF52540">
    <property type="entry name" value="P-loop containing nucleoside triphosphate hydrolases"/>
    <property type="match status" value="1"/>
</dbReference>
<proteinExistence type="predicted"/>
<accession>A0ABQ9I7J7</accession>
<evidence type="ECO:0000313" key="2">
    <source>
        <dbReference type="EMBL" id="KAJ8892621.1"/>
    </source>
</evidence>
<comment type="caution">
    <text evidence="2">The sequence shown here is derived from an EMBL/GenBank/DDBJ whole genome shotgun (WGS) entry which is preliminary data.</text>
</comment>
<sequence length="161" mass="17822">MLDTKKNFWLCGMSILALKNDMVSHLNTMTLEKIAGDSTTYMSINTICSEDESAYIPVQFLGSIFTPGLLAYEIQLKIGVPIILLHNLNPQNFALDAISKCFAMTINKSQGQTLGRPGIDLSQSCFTHGQLYVAYSHGSNSKNVILADNNRLQNIYTNIIK</sequence>
<dbReference type="PANTHER" id="PTHR10492">
    <property type="match status" value="1"/>
</dbReference>
<reference evidence="2 3" key="1">
    <citation type="submission" date="2023-02" db="EMBL/GenBank/DDBJ databases">
        <title>LHISI_Scaffold_Assembly.</title>
        <authorList>
            <person name="Stuart O.P."/>
            <person name="Cleave R."/>
            <person name="Magrath M.J.L."/>
            <person name="Mikheyev A.S."/>
        </authorList>
    </citation>
    <scope>NUCLEOTIDE SEQUENCE [LARGE SCALE GENOMIC DNA]</scope>
    <source>
        <strain evidence="2">Daus_M_001</strain>
        <tissue evidence="2">Leg muscle</tissue>
    </source>
</reference>
<gene>
    <name evidence="2" type="ORF">PR048_005202</name>
</gene>
<dbReference type="Proteomes" id="UP001159363">
    <property type="component" value="Chromosome 2"/>
</dbReference>
<evidence type="ECO:0000313" key="3">
    <source>
        <dbReference type="Proteomes" id="UP001159363"/>
    </source>
</evidence>
<dbReference type="Pfam" id="PF21530">
    <property type="entry name" value="Pif1_2B_dom"/>
    <property type="match status" value="1"/>
</dbReference>
<feature type="domain" description="DNA helicase Pif1-like 2B" evidence="1">
    <location>
        <begin position="60"/>
        <end position="91"/>
    </location>
</feature>
<keyword evidence="3" id="KW-1185">Reference proteome</keyword>
<protein>
    <recommendedName>
        <fullName evidence="1">DNA helicase Pif1-like 2B domain-containing protein</fullName>
    </recommendedName>
</protein>